<evidence type="ECO:0000256" key="1">
    <source>
        <dbReference type="ARBA" id="ARBA00004370"/>
    </source>
</evidence>
<protein>
    <submittedName>
        <fullName evidence="6">Type IV secretion system protein VirB3</fullName>
    </submittedName>
</protein>
<dbReference type="Pfam" id="PF05101">
    <property type="entry name" value="VirB3"/>
    <property type="match status" value="1"/>
</dbReference>
<dbReference type="Proteomes" id="UP000192936">
    <property type="component" value="Unassembled WGS sequence"/>
</dbReference>
<dbReference type="EMBL" id="FXAK01000004">
    <property type="protein sequence ID" value="SMF42828.1"/>
    <property type="molecule type" value="Genomic_DNA"/>
</dbReference>
<dbReference type="GO" id="GO:0016020">
    <property type="term" value="C:membrane"/>
    <property type="evidence" value="ECO:0007669"/>
    <property type="project" value="UniProtKB-SubCell"/>
</dbReference>
<comment type="subcellular location">
    <subcellularLocation>
        <location evidence="1">Membrane</location>
    </subcellularLocation>
</comment>
<name>A0A1X7EZ30_9PROT</name>
<sequence length="112" mass="12059">MDAQDLAEDPLFLACTRPAMWRGVPLEAVAVNAMATGIVFVLAGNPAYLLIGVVLHHALRALVARDAHLFGTLRLWADTKARARNTRLWGGSSVSPLPLGPARSAREVRIHA</sequence>
<evidence type="ECO:0000256" key="4">
    <source>
        <dbReference type="ARBA" id="ARBA00023136"/>
    </source>
</evidence>
<feature type="transmembrane region" description="Helical" evidence="5">
    <location>
        <begin position="29"/>
        <end position="55"/>
    </location>
</feature>
<evidence type="ECO:0000256" key="5">
    <source>
        <dbReference type="SAM" id="Phobius"/>
    </source>
</evidence>
<dbReference type="STRING" id="286727.SAMN02982917_2159"/>
<evidence type="ECO:0000313" key="6">
    <source>
        <dbReference type="EMBL" id="SMF42828.1"/>
    </source>
</evidence>
<keyword evidence="4 5" id="KW-0472">Membrane</keyword>
<organism evidence="6 7">
    <name type="scientific">Azospirillum oryzae</name>
    <dbReference type="NCBI Taxonomy" id="286727"/>
    <lineage>
        <taxon>Bacteria</taxon>
        <taxon>Pseudomonadati</taxon>
        <taxon>Pseudomonadota</taxon>
        <taxon>Alphaproteobacteria</taxon>
        <taxon>Rhodospirillales</taxon>
        <taxon>Azospirillaceae</taxon>
        <taxon>Azospirillum</taxon>
    </lineage>
</organism>
<evidence type="ECO:0000313" key="7">
    <source>
        <dbReference type="Proteomes" id="UP000192936"/>
    </source>
</evidence>
<accession>A0A1X7EZ30</accession>
<evidence type="ECO:0000256" key="3">
    <source>
        <dbReference type="ARBA" id="ARBA00022989"/>
    </source>
</evidence>
<gene>
    <name evidence="6" type="ORF">SAMN02982917_2159</name>
</gene>
<keyword evidence="2 5" id="KW-0812">Transmembrane</keyword>
<keyword evidence="3 5" id="KW-1133">Transmembrane helix</keyword>
<reference evidence="6 7" key="1">
    <citation type="submission" date="2017-04" db="EMBL/GenBank/DDBJ databases">
        <authorList>
            <person name="Afonso C.L."/>
            <person name="Miller P.J."/>
            <person name="Scott M.A."/>
            <person name="Spackman E."/>
            <person name="Goraichik I."/>
            <person name="Dimitrov K.M."/>
            <person name="Suarez D.L."/>
            <person name="Swayne D.E."/>
        </authorList>
    </citation>
    <scope>NUCLEOTIDE SEQUENCE [LARGE SCALE GENOMIC DNA]</scope>
    <source>
        <strain evidence="6 7">A2P</strain>
    </source>
</reference>
<dbReference type="AlphaFoldDB" id="A0A1X7EZ30"/>
<proteinExistence type="predicted"/>
<dbReference type="InterPro" id="IPR007792">
    <property type="entry name" value="T4SS_VirB3/TrbD/AvhB"/>
</dbReference>
<dbReference type="RefSeq" id="WP_085085071.1">
    <property type="nucleotide sequence ID" value="NZ_FXAK01000004.1"/>
</dbReference>
<dbReference type="OrthoDB" id="9799932at2"/>
<evidence type="ECO:0000256" key="2">
    <source>
        <dbReference type="ARBA" id="ARBA00022692"/>
    </source>
</evidence>